<dbReference type="InterPro" id="IPR041893">
    <property type="entry name" value="ArdA_dom3"/>
</dbReference>
<dbReference type="Proteomes" id="UP001199424">
    <property type="component" value="Unassembled WGS sequence"/>
</dbReference>
<reference evidence="1" key="1">
    <citation type="submission" date="2021-10" db="EMBL/GenBank/DDBJ databases">
        <title>Anaerobic single-cell dispensing facilitates the cultivation of human gut bacteria.</title>
        <authorList>
            <person name="Afrizal A."/>
        </authorList>
    </citation>
    <scope>NUCLEOTIDE SEQUENCE</scope>
    <source>
        <strain evidence="1">CLA-AA-H250</strain>
    </source>
</reference>
<evidence type="ECO:0000313" key="2">
    <source>
        <dbReference type="Proteomes" id="UP001199424"/>
    </source>
</evidence>
<dbReference type="EMBL" id="JAJEQC010000003">
    <property type="protein sequence ID" value="MCC2136302.1"/>
    <property type="molecule type" value="Genomic_DNA"/>
</dbReference>
<protein>
    <submittedName>
        <fullName evidence="1">Antirestriction protein ArdA</fullName>
    </submittedName>
</protein>
<evidence type="ECO:0000313" key="1">
    <source>
        <dbReference type="EMBL" id="MCC2136302.1"/>
    </source>
</evidence>
<dbReference type="InterPro" id="IPR041895">
    <property type="entry name" value="ArdA_dom1"/>
</dbReference>
<organism evidence="1 2">
    <name type="scientific">Hominenteromicrobium mulieris</name>
    <dbReference type="NCBI Taxonomy" id="2885357"/>
    <lineage>
        <taxon>Bacteria</taxon>
        <taxon>Bacillati</taxon>
        <taxon>Bacillota</taxon>
        <taxon>Clostridia</taxon>
        <taxon>Eubacteriales</taxon>
        <taxon>Oscillospiraceae</taxon>
        <taxon>Hominenteromicrobium</taxon>
    </lineage>
</organism>
<name>A0AAE3AIS5_9FIRM</name>
<dbReference type="Pfam" id="PF07275">
    <property type="entry name" value="ArdA"/>
    <property type="match status" value="1"/>
</dbReference>
<accession>A0AAE3AIS5</accession>
<comment type="caution">
    <text evidence="1">The sequence shown here is derived from an EMBL/GenBank/DDBJ whole genome shotgun (WGS) entry which is preliminary data.</text>
</comment>
<dbReference type="Gene3D" id="3.10.20.480">
    <property type="entry name" value="Antirestriction protein ArdA, domain 1"/>
    <property type="match status" value="1"/>
</dbReference>
<dbReference type="Gene3D" id="1.10.10.1190">
    <property type="entry name" value="Antirestriction protein ArdA, domain 3"/>
    <property type="match status" value="1"/>
</dbReference>
<dbReference type="InterPro" id="IPR009899">
    <property type="entry name" value="ArdA"/>
</dbReference>
<keyword evidence="2" id="KW-1185">Reference proteome</keyword>
<gene>
    <name evidence="1" type="ORF">LKD31_04640</name>
</gene>
<sequence>MMHVADTRDCAFEAFITNLGKYNEGFLVGEWVEFPVTNEEMQAVFRRIGIGRRYEEWFITDYDCPDEVIGKVLGEYESLSELNYLAGQIMELRESDDFWQAVLDLGENTGSVQELINLTENLDCFDYLPGVRSDYDLGYYWIEESGCYDTSNLGALANYIDYESFGRDIRYEEGGVFGDNGYVRSNGGRFVDIYDGDIESIPEEYRISSPVVMERTEVKRQTEQPER</sequence>
<dbReference type="AlphaFoldDB" id="A0AAE3AIS5"/>
<proteinExistence type="predicted"/>
<dbReference type="RefSeq" id="WP_308448821.1">
    <property type="nucleotide sequence ID" value="NZ_JAJEQC010000003.1"/>
</dbReference>